<dbReference type="EMBL" id="CM035409">
    <property type="protein sequence ID" value="KAH7438231.1"/>
    <property type="molecule type" value="Genomic_DNA"/>
</dbReference>
<name>A0A8T2UPW5_CERRI</name>
<feature type="transmembrane region" description="Helical" evidence="2">
    <location>
        <begin position="16"/>
        <end position="38"/>
    </location>
</feature>
<feature type="transmembrane region" description="Helical" evidence="2">
    <location>
        <begin position="50"/>
        <end position="67"/>
    </location>
</feature>
<evidence type="ECO:0000256" key="2">
    <source>
        <dbReference type="SAM" id="Phobius"/>
    </source>
</evidence>
<keyword evidence="2" id="KW-0812">Transmembrane</keyword>
<feature type="transmembrane region" description="Helical" evidence="2">
    <location>
        <begin position="127"/>
        <end position="148"/>
    </location>
</feature>
<comment type="caution">
    <text evidence="3">The sequence shown here is derived from an EMBL/GenBank/DDBJ whole genome shotgun (WGS) entry which is preliminary data.</text>
</comment>
<gene>
    <name evidence="3" type="ORF">KP509_04G006600</name>
</gene>
<keyword evidence="2" id="KW-1133">Transmembrane helix</keyword>
<feature type="transmembrane region" description="Helical" evidence="2">
    <location>
        <begin position="168"/>
        <end position="189"/>
    </location>
</feature>
<proteinExistence type="predicted"/>
<dbReference type="Proteomes" id="UP000825935">
    <property type="component" value="Chromosome 4"/>
</dbReference>
<feature type="transmembrane region" description="Helical" evidence="2">
    <location>
        <begin position="210"/>
        <end position="227"/>
    </location>
</feature>
<keyword evidence="2" id="KW-0472">Membrane</keyword>
<feature type="transmembrane region" description="Helical" evidence="2">
    <location>
        <begin position="87"/>
        <end position="106"/>
    </location>
</feature>
<sequence>MGEPTHCDKPLSPYDIVLLAAGVLAVVPFVIANIVILVHRKRRFFRAQGGAPLILTSSVAGLIWIIAEFVVNGHFYRSGLLRQCSLWTFWLQLTMGFCLWIVCQITRVLQLVRICGSNDSTYLSKRGVFGIAILIWTPGLCCTIAAHVSNASSLRKDGDCRNCAIVHAWKYCLYIIFPVGYFTILLALLHYARRIDDYMMNIEYSHASEYSLIMPFVIYLTYGATILSQSEKKIAGRCFLTFCICFIVFINFWVRLGWAVYLCLFKSKGEMDDFEMELQSSGAQCLNRLNPPGSRQESTRRSYSLDWLMKVIVVARSEASECKEKINQLRQRKLLLSEKYQADAICNSPGECERRV</sequence>
<reference evidence="3" key="1">
    <citation type="submission" date="2021-08" db="EMBL/GenBank/DDBJ databases">
        <title>WGS assembly of Ceratopteris richardii.</title>
        <authorList>
            <person name="Marchant D.B."/>
            <person name="Chen G."/>
            <person name="Jenkins J."/>
            <person name="Shu S."/>
            <person name="Leebens-Mack J."/>
            <person name="Grimwood J."/>
            <person name="Schmutz J."/>
            <person name="Soltis P."/>
            <person name="Soltis D."/>
            <person name="Chen Z.-H."/>
        </authorList>
    </citation>
    <scope>NUCLEOTIDE SEQUENCE</scope>
    <source>
        <strain evidence="3">Whitten #5841</strain>
        <tissue evidence="3">Leaf</tissue>
    </source>
</reference>
<dbReference type="AlphaFoldDB" id="A0A8T2UPW5"/>
<organism evidence="3 4">
    <name type="scientific">Ceratopteris richardii</name>
    <name type="common">Triangle waterfern</name>
    <dbReference type="NCBI Taxonomy" id="49495"/>
    <lineage>
        <taxon>Eukaryota</taxon>
        <taxon>Viridiplantae</taxon>
        <taxon>Streptophyta</taxon>
        <taxon>Embryophyta</taxon>
        <taxon>Tracheophyta</taxon>
        <taxon>Polypodiopsida</taxon>
        <taxon>Polypodiidae</taxon>
        <taxon>Polypodiales</taxon>
        <taxon>Pteridineae</taxon>
        <taxon>Pteridaceae</taxon>
        <taxon>Parkerioideae</taxon>
        <taxon>Ceratopteris</taxon>
    </lineage>
</organism>
<evidence type="ECO:0000313" key="3">
    <source>
        <dbReference type="EMBL" id="KAH7438231.1"/>
    </source>
</evidence>
<keyword evidence="4" id="KW-1185">Reference proteome</keyword>
<feature type="coiled-coil region" evidence="1">
    <location>
        <begin position="312"/>
        <end position="339"/>
    </location>
</feature>
<dbReference type="OMA" id="WILRTMN"/>
<keyword evidence="1" id="KW-0175">Coiled coil</keyword>
<evidence type="ECO:0000313" key="4">
    <source>
        <dbReference type="Proteomes" id="UP000825935"/>
    </source>
</evidence>
<accession>A0A8T2UPW5</accession>
<dbReference type="OrthoDB" id="1915703at2759"/>
<protein>
    <submittedName>
        <fullName evidence="3">Uncharacterized protein</fullName>
    </submittedName>
</protein>
<feature type="transmembrane region" description="Helical" evidence="2">
    <location>
        <begin position="239"/>
        <end position="264"/>
    </location>
</feature>
<evidence type="ECO:0000256" key="1">
    <source>
        <dbReference type="SAM" id="Coils"/>
    </source>
</evidence>